<gene>
    <name evidence="1" type="ORF">GAH_00908</name>
</gene>
<organism evidence="1 2">
    <name type="scientific">Geoglobus ahangari</name>
    <dbReference type="NCBI Taxonomy" id="113653"/>
    <lineage>
        <taxon>Archaea</taxon>
        <taxon>Methanobacteriati</taxon>
        <taxon>Methanobacteriota</taxon>
        <taxon>Archaeoglobi</taxon>
        <taxon>Archaeoglobales</taxon>
        <taxon>Archaeoglobaceae</taxon>
        <taxon>Geoglobus</taxon>
    </lineage>
</organism>
<dbReference type="Proteomes" id="UP000034723">
    <property type="component" value="Chromosome"/>
</dbReference>
<evidence type="ECO:0000313" key="1">
    <source>
        <dbReference type="EMBL" id="AKG91764.1"/>
    </source>
</evidence>
<protein>
    <submittedName>
        <fullName evidence="1">Uncharacterized protein</fullName>
    </submittedName>
</protein>
<dbReference type="EMBL" id="CP011267">
    <property type="protein sequence ID" value="AKG91764.1"/>
    <property type="molecule type" value="Genomic_DNA"/>
</dbReference>
<evidence type="ECO:0000313" key="2">
    <source>
        <dbReference type="Proteomes" id="UP000034723"/>
    </source>
</evidence>
<keyword evidence="2" id="KW-1185">Reference proteome</keyword>
<sequence length="60" mass="7413">MYFEIWIDLSRKEEVEKALRERFIEVYEAFYDYHYIVNANSESELMSIDGVKLVRRHYDC</sequence>
<dbReference type="OrthoDB" id="51526at2157"/>
<proteinExistence type="predicted"/>
<dbReference type="InParanoid" id="A0A0F7IE42"/>
<dbReference type="AlphaFoldDB" id="A0A0F7IE42"/>
<dbReference type="GeneID" id="24803486"/>
<dbReference type="HOGENOM" id="CLU_209472_0_0_2"/>
<reference evidence="1 2" key="1">
    <citation type="submission" date="2015-04" db="EMBL/GenBank/DDBJ databases">
        <title>The complete genome sequence of the hyperthermophilic, obligate iron-reducing archaeon Geoglobus ahangari strain 234T.</title>
        <authorList>
            <person name="Manzella M.P."/>
            <person name="Holmes D.E."/>
            <person name="Rocheleau J.M."/>
            <person name="Chung A."/>
            <person name="Reguera G."/>
            <person name="Kashefi K."/>
        </authorList>
    </citation>
    <scope>NUCLEOTIDE SEQUENCE [LARGE SCALE GENOMIC DNA]</scope>
    <source>
        <strain evidence="1 2">234</strain>
    </source>
</reference>
<dbReference type="RefSeq" id="WP_048094946.1">
    <property type="nucleotide sequence ID" value="NZ_CP011267.1"/>
</dbReference>
<name>A0A0F7IE42_9EURY</name>
<dbReference type="STRING" id="113653.GAH_00908"/>
<dbReference type="KEGG" id="gah:GAH_00908"/>
<accession>A0A0F7IE42</accession>